<dbReference type="Gene3D" id="1.10.260.40">
    <property type="entry name" value="lambda repressor-like DNA-binding domains"/>
    <property type="match status" value="1"/>
</dbReference>
<gene>
    <name evidence="1" type="ORF">SPIROBIBN47_260037</name>
</gene>
<name>A0A3P3XIE1_9SPIR</name>
<evidence type="ECO:0000313" key="1">
    <source>
        <dbReference type="EMBL" id="SLM12749.1"/>
    </source>
</evidence>
<protein>
    <submittedName>
        <fullName evidence="1">Uncharacterized protein</fullName>
    </submittedName>
</protein>
<proteinExistence type="predicted"/>
<dbReference type="GO" id="GO:0003677">
    <property type="term" value="F:DNA binding"/>
    <property type="evidence" value="ECO:0007669"/>
    <property type="project" value="InterPro"/>
</dbReference>
<dbReference type="EMBL" id="FWDM01000019">
    <property type="protein sequence ID" value="SLM12749.1"/>
    <property type="molecule type" value="Genomic_DNA"/>
</dbReference>
<dbReference type="SUPFAM" id="SSF47413">
    <property type="entry name" value="lambda repressor-like DNA-binding domains"/>
    <property type="match status" value="1"/>
</dbReference>
<sequence>MAIIKNAIEAMEAVMTPEQVSRARAAAEREMLAIRLAELRERKGIRQSDMKAFSQTAISKIERRKDMKLSTLIDYLEGIGMGLEIRVYPKNAKGSHKSQTILKV</sequence>
<organism evidence="1">
    <name type="scientific">uncultured spirochete</name>
    <dbReference type="NCBI Taxonomy" id="156406"/>
    <lineage>
        <taxon>Bacteria</taxon>
        <taxon>Pseudomonadati</taxon>
        <taxon>Spirochaetota</taxon>
        <taxon>Spirochaetia</taxon>
        <taxon>Spirochaetales</taxon>
        <taxon>environmental samples</taxon>
    </lineage>
</organism>
<dbReference type="AlphaFoldDB" id="A0A3P3XIE1"/>
<reference evidence="1" key="1">
    <citation type="submission" date="2017-02" db="EMBL/GenBank/DDBJ databases">
        <authorList>
            <person name="Regsiter A."/>
            <person name="William W."/>
        </authorList>
    </citation>
    <scope>NUCLEOTIDE SEQUENCE</scope>
    <source>
        <strain evidence="1">Bib</strain>
    </source>
</reference>
<accession>A0A3P3XIE1</accession>
<dbReference type="InterPro" id="IPR010982">
    <property type="entry name" value="Lambda_DNA-bd_dom_sf"/>
</dbReference>